<evidence type="ECO:0000313" key="3">
    <source>
        <dbReference type="Proteomes" id="UP001182991"/>
    </source>
</evidence>
<comment type="caution">
    <text evidence="2">The sequence shown here is derived from an EMBL/GenBank/DDBJ whole genome shotgun (WGS) entry which is preliminary data.</text>
</comment>
<dbReference type="EMBL" id="JAVRBG010000007">
    <property type="protein sequence ID" value="MDT0294605.1"/>
    <property type="molecule type" value="Genomic_DNA"/>
</dbReference>
<protein>
    <recommendedName>
        <fullName evidence="4">Lipoprotein</fullName>
    </recommendedName>
</protein>
<gene>
    <name evidence="2" type="ORF">RLT85_08160</name>
</gene>
<feature type="region of interest" description="Disordered" evidence="1">
    <location>
        <begin position="26"/>
        <end position="50"/>
    </location>
</feature>
<accession>A0ABU2KIQ6</accession>
<dbReference type="PROSITE" id="PS51257">
    <property type="entry name" value="PROKAR_LIPOPROTEIN"/>
    <property type="match status" value="1"/>
</dbReference>
<sequence length="217" mass="24148">MRHSIRRILLFTILISIALTGCDNKKEASVNNTKEESAIDEKGKTADGKKMTNANHSFEITLVKESETIEYSDAVPNNQGGAIYNDQKSFTDGQEDRNRTIMMFIGKKYNRGKAGVFGIIRVNENWSPFTIIKRGDKTASTLYVRPKENGDEFIGISGTLNFSNLKFALPVPITGAASFTLDFEGDFLRNGKKEDVFKGSGTIVISPNRQMGTYEKK</sequence>
<dbReference type="Proteomes" id="UP001182991">
    <property type="component" value="Unassembled WGS sequence"/>
</dbReference>
<organism evidence="2 3">
    <name type="scientific">Mesonia ostreae</name>
    <dbReference type="NCBI Taxonomy" id="861110"/>
    <lineage>
        <taxon>Bacteria</taxon>
        <taxon>Pseudomonadati</taxon>
        <taxon>Bacteroidota</taxon>
        <taxon>Flavobacteriia</taxon>
        <taxon>Flavobacteriales</taxon>
        <taxon>Flavobacteriaceae</taxon>
        <taxon>Mesonia</taxon>
    </lineage>
</organism>
<dbReference type="RefSeq" id="WP_311401538.1">
    <property type="nucleotide sequence ID" value="NZ_JAVRBG010000007.1"/>
</dbReference>
<keyword evidence="3" id="KW-1185">Reference proteome</keyword>
<evidence type="ECO:0008006" key="4">
    <source>
        <dbReference type="Google" id="ProtNLM"/>
    </source>
</evidence>
<evidence type="ECO:0000256" key="1">
    <source>
        <dbReference type="SAM" id="MobiDB-lite"/>
    </source>
</evidence>
<proteinExistence type="predicted"/>
<name>A0ABU2KIQ6_9FLAO</name>
<reference evidence="3" key="1">
    <citation type="submission" date="2023-07" db="EMBL/GenBank/DDBJ databases">
        <title>Isolating and identifying novel microbial strains from the Mariana Trench.</title>
        <authorList>
            <person name="Fu H."/>
        </authorList>
    </citation>
    <scope>NUCLEOTIDE SEQUENCE [LARGE SCALE GENOMIC DNA]</scope>
    <source>
        <strain evidence="3">T-y2</strain>
    </source>
</reference>
<evidence type="ECO:0000313" key="2">
    <source>
        <dbReference type="EMBL" id="MDT0294605.1"/>
    </source>
</evidence>